<dbReference type="Proteomes" id="UP000596739">
    <property type="component" value="Unassembled WGS sequence"/>
</dbReference>
<evidence type="ECO:0000313" key="4">
    <source>
        <dbReference type="EMBL" id="MBK1813151.1"/>
    </source>
</evidence>
<dbReference type="InterPro" id="IPR051534">
    <property type="entry name" value="CBASS_pafABC_assoc_protein"/>
</dbReference>
<comment type="caution">
    <text evidence="4">The sequence shown here is derived from an EMBL/GenBank/DDBJ whole genome shotgun (WGS) entry which is preliminary data.</text>
</comment>
<accession>A0ABS1EUT9</accession>
<evidence type="ECO:0000256" key="1">
    <source>
        <dbReference type="ARBA" id="ARBA00023015"/>
    </source>
</evidence>
<keyword evidence="5" id="KW-1185">Reference proteome</keyword>
<name>A0ABS1EUT9_9CLOT</name>
<proteinExistence type="predicted"/>
<dbReference type="EMBL" id="JAENHN010000059">
    <property type="protein sequence ID" value="MBK1813151.1"/>
    <property type="molecule type" value="Genomic_DNA"/>
</dbReference>
<dbReference type="PANTHER" id="PTHR34580">
    <property type="match status" value="1"/>
</dbReference>
<dbReference type="SUPFAM" id="SSF46785">
    <property type="entry name" value="Winged helix' DNA-binding domain"/>
    <property type="match status" value="1"/>
</dbReference>
<evidence type="ECO:0000256" key="2">
    <source>
        <dbReference type="ARBA" id="ARBA00023163"/>
    </source>
</evidence>
<dbReference type="Gene3D" id="1.10.10.10">
    <property type="entry name" value="Winged helix-like DNA-binding domain superfamily/Winged helix DNA-binding domain"/>
    <property type="match status" value="1"/>
</dbReference>
<dbReference type="RefSeq" id="WP_200272984.1">
    <property type="nucleotide sequence ID" value="NZ_JAENHN010000059.1"/>
</dbReference>
<dbReference type="PROSITE" id="PS51000">
    <property type="entry name" value="HTH_DEOR_2"/>
    <property type="match status" value="1"/>
</dbReference>
<keyword evidence="1" id="KW-0805">Transcription regulation</keyword>
<dbReference type="InterPro" id="IPR001034">
    <property type="entry name" value="DeoR_HTH"/>
</dbReference>
<sequence>MRVHRLISILLLIESQGMIKAREIADKLEISLRTVYRDIDSLCEAGIPLATTPGPNGGIYLMEGYSGGIDYLQEEEIINIYINSIGIIPDKQSDMAMKLNNALMKLQKRLPPNQVSELNKVKKRFHFDDTLWWGESHGLKYIDIIIYAVLQSKRLEITYTKYNGVTSTRRIHPYGIVVKRMDWYLIGYCEKNKNIRTFKCERIIDSKVLNESFELPDDFVIEEYWRDSESMFKNSCVQKEKYPVVIKLEKNKGHLLEELEVLEINVDKDYIIATINMYKYQFAVDDIMKIVRYVEIIRPIELRTFVESELNRILMKYKDL</sequence>
<gene>
    <name evidence="4" type="ORF">JHL18_21245</name>
</gene>
<protein>
    <submittedName>
        <fullName evidence="4">WYL domain-containing protein</fullName>
    </submittedName>
</protein>
<dbReference type="PANTHER" id="PTHR34580:SF1">
    <property type="entry name" value="PROTEIN PAFC"/>
    <property type="match status" value="1"/>
</dbReference>
<evidence type="ECO:0000313" key="5">
    <source>
        <dbReference type="Proteomes" id="UP000596739"/>
    </source>
</evidence>
<dbReference type="InterPro" id="IPR036388">
    <property type="entry name" value="WH-like_DNA-bd_sf"/>
</dbReference>
<dbReference type="Pfam" id="PF08279">
    <property type="entry name" value="HTH_11"/>
    <property type="match status" value="1"/>
</dbReference>
<dbReference type="InterPro" id="IPR026881">
    <property type="entry name" value="WYL_dom"/>
</dbReference>
<dbReference type="Pfam" id="PF13280">
    <property type="entry name" value="WYL"/>
    <property type="match status" value="1"/>
</dbReference>
<keyword evidence="2" id="KW-0804">Transcription</keyword>
<dbReference type="InterPro" id="IPR013196">
    <property type="entry name" value="HTH_11"/>
</dbReference>
<organism evidence="4 5">
    <name type="scientific">Clostridium yunnanense</name>
    <dbReference type="NCBI Taxonomy" id="2800325"/>
    <lineage>
        <taxon>Bacteria</taxon>
        <taxon>Bacillati</taxon>
        <taxon>Bacillota</taxon>
        <taxon>Clostridia</taxon>
        <taxon>Eubacteriales</taxon>
        <taxon>Clostridiaceae</taxon>
        <taxon>Clostridium</taxon>
    </lineage>
</organism>
<evidence type="ECO:0000259" key="3">
    <source>
        <dbReference type="PROSITE" id="PS51000"/>
    </source>
</evidence>
<reference evidence="5" key="1">
    <citation type="submission" date="2021-01" db="EMBL/GenBank/DDBJ databases">
        <title>Genome public.</title>
        <authorList>
            <person name="Liu C."/>
            <person name="Sun Q."/>
        </authorList>
    </citation>
    <scope>NUCLEOTIDE SEQUENCE [LARGE SCALE GENOMIC DNA]</scope>
    <source>
        <strain evidence="5">YIM B02505</strain>
    </source>
</reference>
<feature type="domain" description="HTH deoR-type" evidence="3">
    <location>
        <begin position="2"/>
        <end position="71"/>
    </location>
</feature>
<dbReference type="PROSITE" id="PS52050">
    <property type="entry name" value="WYL"/>
    <property type="match status" value="1"/>
</dbReference>
<dbReference type="InterPro" id="IPR036390">
    <property type="entry name" value="WH_DNA-bd_sf"/>
</dbReference>